<dbReference type="InterPro" id="IPR010998">
    <property type="entry name" value="Integrase_recombinase_N"/>
</dbReference>
<evidence type="ECO:0000256" key="2">
    <source>
        <dbReference type="ARBA" id="ARBA00008857"/>
    </source>
</evidence>
<evidence type="ECO:0000313" key="9">
    <source>
        <dbReference type="EMBL" id="QNK40500.1"/>
    </source>
</evidence>
<dbReference type="GO" id="GO:0003677">
    <property type="term" value="F:DNA binding"/>
    <property type="evidence" value="ECO:0007669"/>
    <property type="project" value="UniProtKB-UniRule"/>
</dbReference>
<keyword evidence="3" id="KW-0229">DNA integration</keyword>
<dbReference type="PANTHER" id="PTHR30349:SF81">
    <property type="entry name" value="TYROSINE RECOMBINASE XERC"/>
    <property type="match status" value="1"/>
</dbReference>
<dbReference type="Gene3D" id="1.10.150.130">
    <property type="match status" value="1"/>
</dbReference>
<evidence type="ECO:0000256" key="5">
    <source>
        <dbReference type="ARBA" id="ARBA00023172"/>
    </source>
</evidence>
<dbReference type="KEGG" id="cfem:HCR03_17950"/>
<dbReference type="RefSeq" id="WP_187035740.1">
    <property type="nucleotide sequence ID" value="NZ_CP060286.1"/>
</dbReference>
<evidence type="ECO:0000256" key="6">
    <source>
        <dbReference type="PROSITE-ProRule" id="PRU01248"/>
    </source>
</evidence>
<dbReference type="PROSITE" id="PS51900">
    <property type="entry name" value="CB"/>
    <property type="match status" value="1"/>
</dbReference>
<protein>
    <submittedName>
        <fullName evidence="9">Tyrosine-type recombinase/integrase</fullName>
    </submittedName>
</protein>
<dbReference type="Proteomes" id="UP000515909">
    <property type="component" value="Chromosome"/>
</dbReference>
<dbReference type="Pfam" id="PF00589">
    <property type="entry name" value="Phage_integrase"/>
    <property type="match status" value="1"/>
</dbReference>
<dbReference type="Pfam" id="PF02899">
    <property type="entry name" value="Phage_int_SAM_1"/>
    <property type="match status" value="1"/>
</dbReference>
<comment type="function">
    <text evidence="1">Site-specific tyrosine recombinase, which acts by catalyzing the cutting and rejoining of the recombining DNA molecules.</text>
</comment>
<dbReference type="InterPro" id="IPR002104">
    <property type="entry name" value="Integrase_catalytic"/>
</dbReference>
<feature type="domain" description="Core-binding (CB)" evidence="8">
    <location>
        <begin position="2"/>
        <end position="83"/>
    </location>
</feature>
<dbReference type="InterPro" id="IPR050090">
    <property type="entry name" value="Tyrosine_recombinase_XerCD"/>
</dbReference>
<dbReference type="InterPro" id="IPR011010">
    <property type="entry name" value="DNA_brk_join_enz"/>
</dbReference>
<name>A0A7G8TA59_9FIRM</name>
<dbReference type="AlphaFoldDB" id="A0A7G8TA59"/>
<comment type="similarity">
    <text evidence="2">Belongs to the 'phage' integrase family.</text>
</comment>
<proteinExistence type="inferred from homology"/>
<evidence type="ECO:0000313" key="10">
    <source>
        <dbReference type="Proteomes" id="UP000515909"/>
    </source>
</evidence>
<reference evidence="9 10" key="1">
    <citation type="submission" date="2020-08" db="EMBL/GenBank/DDBJ databases">
        <title>The isolate Caproiciproducens sp. 7D4C2 produces n-caproate at mildly acidic conditions from hexoses: genome and rBOX comparison with related strains and chain-elongating bacteria.</title>
        <authorList>
            <person name="Esquivel-Elizondo S."/>
            <person name="Bagci C."/>
            <person name="Temovska M."/>
            <person name="Jeon B.S."/>
            <person name="Bessarab I."/>
            <person name="Williams R.B.H."/>
            <person name="Huson D.H."/>
            <person name="Angenent L.T."/>
        </authorList>
    </citation>
    <scope>NUCLEOTIDE SEQUENCE [LARGE SCALE GENOMIC DNA]</scope>
    <source>
        <strain evidence="9 10">7D4C2</strain>
    </source>
</reference>
<keyword evidence="4 6" id="KW-0238">DNA-binding</keyword>
<feature type="domain" description="Tyr recombinase" evidence="7">
    <location>
        <begin position="105"/>
        <end position="295"/>
    </location>
</feature>
<dbReference type="GO" id="GO:0006310">
    <property type="term" value="P:DNA recombination"/>
    <property type="evidence" value="ECO:0007669"/>
    <property type="project" value="UniProtKB-KW"/>
</dbReference>
<dbReference type="GO" id="GO:0015074">
    <property type="term" value="P:DNA integration"/>
    <property type="evidence" value="ECO:0007669"/>
    <property type="project" value="UniProtKB-KW"/>
</dbReference>
<dbReference type="PROSITE" id="PS51898">
    <property type="entry name" value="TYR_RECOMBINASE"/>
    <property type="match status" value="1"/>
</dbReference>
<dbReference type="PANTHER" id="PTHR30349">
    <property type="entry name" value="PHAGE INTEGRASE-RELATED"/>
    <property type="match status" value="1"/>
</dbReference>
<evidence type="ECO:0000259" key="8">
    <source>
        <dbReference type="PROSITE" id="PS51900"/>
    </source>
</evidence>
<organism evidence="9 10">
    <name type="scientific">Caproicibacter fermentans</name>
    <dbReference type="NCBI Taxonomy" id="2576756"/>
    <lineage>
        <taxon>Bacteria</taxon>
        <taxon>Bacillati</taxon>
        <taxon>Bacillota</taxon>
        <taxon>Clostridia</taxon>
        <taxon>Eubacteriales</taxon>
        <taxon>Acutalibacteraceae</taxon>
        <taxon>Caproicibacter</taxon>
    </lineage>
</organism>
<dbReference type="Gene3D" id="1.10.443.10">
    <property type="entry name" value="Intergrase catalytic core"/>
    <property type="match status" value="1"/>
</dbReference>
<gene>
    <name evidence="9" type="ORF">HCR03_17950</name>
</gene>
<dbReference type="InterPro" id="IPR004107">
    <property type="entry name" value="Integrase_SAM-like_N"/>
</dbReference>
<evidence type="ECO:0000259" key="7">
    <source>
        <dbReference type="PROSITE" id="PS51898"/>
    </source>
</evidence>
<accession>A0A7G8TA59</accession>
<evidence type="ECO:0000256" key="4">
    <source>
        <dbReference type="ARBA" id="ARBA00023125"/>
    </source>
</evidence>
<dbReference type="SUPFAM" id="SSF56349">
    <property type="entry name" value="DNA breaking-rejoining enzymes"/>
    <property type="match status" value="1"/>
</dbReference>
<keyword evidence="5" id="KW-0233">DNA recombination</keyword>
<evidence type="ECO:0000256" key="3">
    <source>
        <dbReference type="ARBA" id="ARBA00022908"/>
    </source>
</evidence>
<dbReference type="InterPro" id="IPR044068">
    <property type="entry name" value="CB"/>
</dbReference>
<dbReference type="EMBL" id="CP060286">
    <property type="protein sequence ID" value="QNK40500.1"/>
    <property type="molecule type" value="Genomic_DNA"/>
</dbReference>
<evidence type="ECO:0000256" key="1">
    <source>
        <dbReference type="ARBA" id="ARBA00003283"/>
    </source>
</evidence>
<dbReference type="InterPro" id="IPR013762">
    <property type="entry name" value="Integrase-like_cat_sf"/>
</dbReference>
<sequence>MNQLHSQISNYLTYCQYQKMLNDKTLKAYRIDLSQFENSFVDEPEPLSKDCICKYIQRLHVKYKPKSVKRKIACIRAFINYLYFDEQITSNPISKIHLDFREPLVLPKALPLSTIQKLLRAAYQSAKQQQTQCQYYVSLRNIAVLELLFATGLRVSELCSIRPSEIDLKNGFVKVQGKGSRERIIFISNPDTLTALRTYQKAYSQKISESGWFFVNRLGGRLSEQSVRGMIKSDAELAKITQRVTPHMLRHSFATLMLEDDVDIRYIQSILGHSSITTTQIYTHVSLSKQKNIMRKKTPKKPNYLMIFNFSSRLHGSFFVVQNSSNE</sequence>